<gene>
    <name evidence="1" type="ORF">LCGC14_0405580</name>
</gene>
<accession>A0A0F9T181</accession>
<protein>
    <submittedName>
        <fullName evidence="1">Uncharacterized protein</fullName>
    </submittedName>
</protein>
<dbReference type="EMBL" id="LAZR01000352">
    <property type="protein sequence ID" value="KKN73004.1"/>
    <property type="molecule type" value="Genomic_DNA"/>
</dbReference>
<evidence type="ECO:0000313" key="1">
    <source>
        <dbReference type="EMBL" id="KKN73004.1"/>
    </source>
</evidence>
<proteinExistence type="predicted"/>
<dbReference type="AlphaFoldDB" id="A0A0F9T181"/>
<comment type="caution">
    <text evidence="1">The sequence shown here is derived from an EMBL/GenBank/DDBJ whole genome shotgun (WGS) entry which is preliminary data.</text>
</comment>
<name>A0A0F9T181_9ZZZZ</name>
<organism evidence="1">
    <name type="scientific">marine sediment metagenome</name>
    <dbReference type="NCBI Taxonomy" id="412755"/>
    <lineage>
        <taxon>unclassified sequences</taxon>
        <taxon>metagenomes</taxon>
        <taxon>ecological metagenomes</taxon>
    </lineage>
</organism>
<reference evidence="1" key="1">
    <citation type="journal article" date="2015" name="Nature">
        <title>Complex archaea that bridge the gap between prokaryotes and eukaryotes.</title>
        <authorList>
            <person name="Spang A."/>
            <person name="Saw J.H."/>
            <person name="Jorgensen S.L."/>
            <person name="Zaremba-Niedzwiedzka K."/>
            <person name="Martijn J."/>
            <person name="Lind A.E."/>
            <person name="van Eijk R."/>
            <person name="Schleper C."/>
            <person name="Guy L."/>
            <person name="Ettema T.J."/>
        </authorList>
    </citation>
    <scope>NUCLEOTIDE SEQUENCE</scope>
</reference>
<sequence>MEITNRGFSLMKFKDVNREDFSLQESSLATDDCVWLGIDKPSVSINKWEADLIGIKYDENGGGPNSFVNYKLPETAFISSRMHLNREQVSELLPHLKRFVDTGGIVKEFN</sequence>